<dbReference type="PANTHER" id="PTHR10828">
    <property type="entry name" value="M-PHASE INDUCER PHOSPHATASE DUAL SPECIFICITY PHOSPHATASE CDC25"/>
    <property type="match status" value="1"/>
</dbReference>
<dbReference type="GO" id="GO:0005634">
    <property type="term" value="C:nucleus"/>
    <property type="evidence" value="ECO:0007669"/>
    <property type="project" value="TreeGrafter"/>
</dbReference>
<feature type="region of interest" description="Disordered" evidence="9">
    <location>
        <begin position="199"/>
        <end position="248"/>
    </location>
</feature>
<protein>
    <recommendedName>
        <fullName evidence="2">protein-tyrosine-phosphatase</fullName>
        <ecNumber evidence="2">3.1.3.48</ecNumber>
    </recommendedName>
</protein>
<dbReference type="SUPFAM" id="SSF52821">
    <property type="entry name" value="Rhodanese/Cell cycle control phosphatase"/>
    <property type="match status" value="1"/>
</dbReference>
<dbReference type="EC" id="3.1.3.48" evidence="2"/>
<dbReference type="Gene3D" id="3.40.250.10">
    <property type="entry name" value="Rhodanese-like domain"/>
    <property type="match status" value="1"/>
</dbReference>
<dbReference type="GO" id="GO:0110032">
    <property type="term" value="P:positive regulation of G2/MI transition of meiotic cell cycle"/>
    <property type="evidence" value="ECO:0007669"/>
    <property type="project" value="TreeGrafter"/>
</dbReference>
<dbReference type="InterPro" id="IPR036873">
    <property type="entry name" value="Rhodanese-like_dom_sf"/>
</dbReference>
<keyword evidence="7" id="KW-0131">Cell cycle</keyword>
<comment type="catalytic activity">
    <reaction evidence="8">
        <text>O-phospho-L-tyrosyl-[protein] + H2O = L-tyrosyl-[protein] + phosphate</text>
        <dbReference type="Rhea" id="RHEA:10684"/>
        <dbReference type="Rhea" id="RHEA-COMP:10136"/>
        <dbReference type="Rhea" id="RHEA-COMP:20101"/>
        <dbReference type="ChEBI" id="CHEBI:15377"/>
        <dbReference type="ChEBI" id="CHEBI:43474"/>
        <dbReference type="ChEBI" id="CHEBI:46858"/>
        <dbReference type="ChEBI" id="CHEBI:61978"/>
        <dbReference type="EC" id="3.1.3.48"/>
    </reaction>
</comment>
<dbReference type="SMART" id="SM00450">
    <property type="entry name" value="RHOD"/>
    <property type="match status" value="1"/>
</dbReference>
<dbReference type="GO" id="GO:0051301">
    <property type="term" value="P:cell division"/>
    <property type="evidence" value="ECO:0007669"/>
    <property type="project" value="UniProtKB-KW"/>
</dbReference>
<dbReference type="GO" id="GO:0005737">
    <property type="term" value="C:cytoplasm"/>
    <property type="evidence" value="ECO:0007669"/>
    <property type="project" value="TreeGrafter"/>
</dbReference>
<keyword evidence="12" id="KW-1185">Reference proteome</keyword>
<feature type="domain" description="Rhodanese" evidence="10">
    <location>
        <begin position="37"/>
        <end position="146"/>
    </location>
</feature>
<organism evidence="11 12">
    <name type="scientific">Cercopithifilaria johnstoni</name>
    <dbReference type="NCBI Taxonomy" id="2874296"/>
    <lineage>
        <taxon>Eukaryota</taxon>
        <taxon>Metazoa</taxon>
        <taxon>Ecdysozoa</taxon>
        <taxon>Nematoda</taxon>
        <taxon>Chromadorea</taxon>
        <taxon>Rhabditida</taxon>
        <taxon>Spirurina</taxon>
        <taxon>Spiruromorpha</taxon>
        <taxon>Filarioidea</taxon>
        <taxon>Onchocercidae</taxon>
        <taxon>Cercopithifilaria</taxon>
    </lineage>
</organism>
<gene>
    <name evidence="11" type="ORF">CJOHNSTONI_LOCUS6957</name>
</gene>
<evidence type="ECO:0000256" key="2">
    <source>
        <dbReference type="ARBA" id="ARBA00013064"/>
    </source>
</evidence>
<proteinExistence type="inferred from homology"/>
<dbReference type="EMBL" id="CAKAEH010001516">
    <property type="protein sequence ID" value="CAG9537101.1"/>
    <property type="molecule type" value="Genomic_DNA"/>
</dbReference>
<evidence type="ECO:0000313" key="12">
    <source>
        <dbReference type="Proteomes" id="UP000746747"/>
    </source>
</evidence>
<dbReference type="Proteomes" id="UP000746747">
    <property type="component" value="Unassembled WGS sequence"/>
</dbReference>
<evidence type="ECO:0000256" key="7">
    <source>
        <dbReference type="ARBA" id="ARBA00023306"/>
    </source>
</evidence>
<dbReference type="PRINTS" id="PR00716">
    <property type="entry name" value="MPIPHPHTASE"/>
</dbReference>
<comment type="similarity">
    <text evidence="1">Belongs to the MPI phosphatase family.</text>
</comment>
<evidence type="ECO:0000256" key="4">
    <source>
        <dbReference type="ARBA" id="ARBA00022776"/>
    </source>
</evidence>
<evidence type="ECO:0000256" key="1">
    <source>
        <dbReference type="ARBA" id="ARBA00011065"/>
    </source>
</evidence>
<dbReference type="PANTHER" id="PTHR10828:SF76">
    <property type="entry name" value="M-PHASE INDUCER PHOSPHATASE"/>
    <property type="match status" value="1"/>
</dbReference>
<feature type="compositionally biased region" description="Polar residues" evidence="9">
    <location>
        <begin position="237"/>
        <end position="248"/>
    </location>
</feature>
<feature type="non-terminal residue" evidence="11">
    <location>
        <position position="248"/>
    </location>
</feature>
<dbReference type="GO" id="GO:0004725">
    <property type="term" value="F:protein tyrosine phosphatase activity"/>
    <property type="evidence" value="ECO:0007669"/>
    <property type="project" value="UniProtKB-EC"/>
</dbReference>
<dbReference type="GO" id="GO:0000086">
    <property type="term" value="P:G2/M transition of mitotic cell cycle"/>
    <property type="evidence" value="ECO:0007669"/>
    <property type="project" value="TreeGrafter"/>
</dbReference>
<feature type="compositionally biased region" description="Polar residues" evidence="9">
    <location>
        <begin position="208"/>
        <end position="219"/>
    </location>
</feature>
<sequence length="248" mass="28501">KYSLAIVKKPTILTAGFACIEKIVLKELIESMKPKEFINKYILIDCRYPYEYRGGHIKGALNIFDPVVLENTFFPECPKILKIMAEKIPIFYCEYSSARGPVLASHLRKSDRVRNYDKYPFLYYNEIYVLQGGYNSFYNADDNCFKDLCEPIGYVTMHDKKYTDEFKFYNAHNSRNGIGLETGMFQTAVIKKNGGDIRRAHSVPQMPESPTASQFSSVRSPEKFHPNTDATIPMLTNPRTPTGRKSNR</sequence>
<keyword evidence="4" id="KW-0498">Mitosis</keyword>
<dbReference type="AlphaFoldDB" id="A0A8J2Q8B0"/>
<dbReference type="PROSITE" id="PS50206">
    <property type="entry name" value="RHODANESE_3"/>
    <property type="match status" value="1"/>
</dbReference>
<dbReference type="InterPro" id="IPR000751">
    <property type="entry name" value="MPI_Phosphatase"/>
</dbReference>
<name>A0A8J2Q8B0_9BILA</name>
<keyword evidence="6" id="KW-0904">Protein phosphatase</keyword>
<evidence type="ECO:0000256" key="9">
    <source>
        <dbReference type="SAM" id="MobiDB-lite"/>
    </source>
</evidence>
<evidence type="ECO:0000256" key="3">
    <source>
        <dbReference type="ARBA" id="ARBA00022618"/>
    </source>
</evidence>
<evidence type="ECO:0000259" key="10">
    <source>
        <dbReference type="PROSITE" id="PS50206"/>
    </source>
</evidence>
<dbReference type="OrthoDB" id="26523at2759"/>
<evidence type="ECO:0000256" key="8">
    <source>
        <dbReference type="ARBA" id="ARBA00051722"/>
    </source>
</evidence>
<evidence type="ECO:0000256" key="5">
    <source>
        <dbReference type="ARBA" id="ARBA00022801"/>
    </source>
</evidence>
<keyword evidence="3" id="KW-0132">Cell division</keyword>
<keyword evidence="5" id="KW-0378">Hydrolase</keyword>
<comment type="caution">
    <text evidence="11">The sequence shown here is derived from an EMBL/GenBank/DDBJ whole genome shotgun (WGS) entry which is preliminary data.</text>
</comment>
<evidence type="ECO:0000313" key="11">
    <source>
        <dbReference type="EMBL" id="CAG9537101.1"/>
    </source>
</evidence>
<evidence type="ECO:0000256" key="6">
    <source>
        <dbReference type="ARBA" id="ARBA00022912"/>
    </source>
</evidence>
<dbReference type="GO" id="GO:0010971">
    <property type="term" value="P:positive regulation of G2/M transition of mitotic cell cycle"/>
    <property type="evidence" value="ECO:0007669"/>
    <property type="project" value="TreeGrafter"/>
</dbReference>
<dbReference type="Pfam" id="PF00581">
    <property type="entry name" value="Rhodanese"/>
    <property type="match status" value="1"/>
</dbReference>
<accession>A0A8J2Q8B0</accession>
<dbReference type="InterPro" id="IPR001763">
    <property type="entry name" value="Rhodanese-like_dom"/>
</dbReference>
<dbReference type="FunFam" id="3.40.250.10:FF:000021">
    <property type="entry name" value="M-phase inducer phosphatase cdc-25.2"/>
    <property type="match status" value="1"/>
</dbReference>
<reference evidence="11" key="1">
    <citation type="submission" date="2021-09" db="EMBL/GenBank/DDBJ databases">
        <authorList>
            <consortium name="Pathogen Informatics"/>
        </authorList>
    </citation>
    <scope>NUCLEOTIDE SEQUENCE</scope>
</reference>